<evidence type="ECO:0000259" key="3">
    <source>
        <dbReference type="PROSITE" id="PS50022"/>
    </source>
</evidence>
<evidence type="ECO:0000256" key="1">
    <source>
        <dbReference type="SAM" id="MobiDB-lite"/>
    </source>
</evidence>
<evidence type="ECO:0000313" key="5">
    <source>
        <dbReference type="Proteomes" id="UP000730618"/>
    </source>
</evidence>
<dbReference type="Proteomes" id="UP000730618">
    <property type="component" value="Unassembled WGS sequence"/>
</dbReference>
<keyword evidence="5" id="KW-1185">Reference proteome</keyword>
<feature type="region of interest" description="Disordered" evidence="1">
    <location>
        <begin position="403"/>
        <end position="424"/>
    </location>
</feature>
<proteinExistence type="predicted"/>
<gene>
    <name evidence="4" type="ORF">PAECIP111802_05162</name>
</gene>
<feature type="domain" description="F5/8 type C" evidence="3">
    <location>
        <begin position="704"/>
        <end position="844"/>
    </location>
</feature>
<feature type="signal peptide" evidence="2">
    <location>
        <begin position="1"/>
        <end position="24"/>
    </location>
</feature>
<dbReference type="Pfam" id="PF05426">
    <property type="entry name" value="Alginate_lyase"/>
    <property type="match status" value="1"/>
</dbReference>
<organism evidence="4 5">
    <name type="scientific">Paenibacillus allorhizosphaerae</name>
    <dbReference type="NCBI Taxonomy" id="2849866"/>
    <lineage>
        <taxon>Bacteria</taxon>
        <taxon>Bacillati</taxon>
        <taxon>Bacillota</taxon>
        <taxon>Bacilli</taxon>
        <taxon>Bacillales</taxon>
        <taxon>Paenibacillaceae</taxon>
        <taxon>Paenibacillus</taxon>
    </lineage>
</organism>
<sequence>MRNHRKLWSQVTAAALLLQLLFHAGGPGLIPASSVSAAGEEPPVSPAAIERPYFPPSESEKQTAVAKADVLLATYSEAQWLGLVPKQSPRTDGFSAPDGSDNDSWVWNPADPDHIMTQKGLVLPSDEYPYKYKQIKVMSGKTVDVAYIEYGGKQWYVQTRIDYEKTNFMMRNLPVIATAYLVTGDEKYARRVAMALDAWATAVPDFFMTGKNNATLISADNIADYYNTDIQRVSDHNGVAHEMHSGEIYAFDRIYNSQALIQLSQEKGYNVREHIQNDLFLNITEWLINYQSMKVHTVTNLSGAVDAIAKVAVLTKKPEYMEWLDQYLDITVGDNFKRDGMFPESFSYHSGYANTNYGIAVQVNYYFQVYQADTDFLRGLEQKIKSHLAFLAKAKEAQKTMAFPDGDLPPFDDTTKGGASKRTETHSQILPAYGHIMLGDGAGEQQTQLNLHFNDKANHVHPNVLSTALFGFGKELLGGIRYSRNAARNFTRSTLADNTVVVDGANQFRGNDQGAGNTGHLFTQGIVSLYEPGLNGIEASEVYSKLPYPGKVDRYQRMNILNTIDPAHPYLIDLFKVTGGSTHEYFLHGSTQFDETAQAGFPLQKIEKPYPLLPDNVTWTDPVKESDNRNWYGMFREVSTAKSPGNWDVTYRDANGGALGTRILMVDDGTNQVYLGKSPYSTRTSATSDNIYEYWRPSLIVKRGAEEQSNSSSNLAQGKTVTASSTWSASYSADKAVDGDEGTRWSAASGTSGNQWLTVDLGQPQAFNKVTIREYQSRITGYKIQYSNDGVSWNDAKTGTKSSGTTNTVTNVELDGTFTARYVRLLMAEASNTPTIFEFEIYNGSAVPNVPAAKLDSLFVSVIEPLNDESAIASIEKLPLQENNPEHLALSVKFKDGREDVVLVNLNAVGITGSTAADRPFATAGDGYALNGRIGIASKRSGGASTPYLIAGSSFRYGGDTLSMETPAYSGTITGAVRKAEGADVDALITPAPLPEGDALKGKWMSLNFGMYKVVPNSNGTYPSGIKEQQGMSEMFQIDRVERRGGLTYIVMASDHTLSIKDGKTSELLRPKRTFENVPTFRIDFSKVKDVVPPVTTATLEGTQRNGWYTDTVTVKLQASDNSTVTASTYYKLTVTDATYAAPSVTQSTYDPGSGWIPYTGPVAITRDGSFTFHYYSQDAEGNAEEEQTIDIRRDATGPVIRSAQPVENGSYADSKDLTIQLTIEDTVSGPDAGKTVVTLDGKPVQPGALIPLYTLPLGPHTLNVSAADLAGNTRSVAVPFTVETSRVSLQELVARFTANGWIDNGGISVSLQKKLENGQWNSFAGEVEAQRGKHIAEQAADVLLRDANRLSGQP</sequence>
<dbReference type="Pfam" id="PF00754">
    <property type="entry name" value="F5_F8_type_C"/>
    <property type="match status" value="1"/>
</dbReference>
<dbReference type="PROSITE" id="PS50022">
    <property type="entry name" value="FA58C_3"/>
    <property type="match status" value="1"/>
</dbReference>
<dbReference type="InterPro" id="IPR000421">
    <property type="entry name" value="FA58C"/>
</dbReference>
<dbReference type="InterPro" id="IPR008397">
    <property type="entry name" value="Alginate_lyase_dom"/>
</dbReference>
<keyword evidence="2" id="KW-0732">Signal</keyword>
<feature type="chain" id="PRO_5045628254" description="F5/8 type C domain-containing protein" evidence="2">
    <location>
        <begin position="25"/>
        <end position="1355"/>
    </location>
</feature>
<evidence type="ECO:0000313" key="4">
    <source>
        <dbReference type="EMBL" id="CAG7652202.1"/>
    </source>
</evidence>
<protein>
    <recommendedName>
        <fullName evidence="3">F5/8 type C domain-containing protein</fullName>
    </recommendedName>
</protein>
<name>A0ABM8VNZ8_9BACL</name>
<accession>A0ABM8VNZ8</accession>
<evidence type="ECO:0000256" key="2">
    <source>
        <dbReference type="SAM" id="SignalP"/>
    </source>
</evidence>
<reference evidence="4 5" key="1">
    <citation type="submission" date="2021-06" db="EMBL/GenBank/DDBJ databases">
        <authorList>
            <person name="Criscuolo A."/>
        </authorList>
    </citation>
    <scope>NUCLEOTIDE SEQUENCE [LARGE SCALE GENOMIC DNA]</scope>
    <source>
        <strain evidence="5">CIP 111802</strain>
    </source>
</reference>
<dbReference type="PANTHER" id="PTHR45713">
    <property type="entry name" value="FTP DOMAIN-CONTAINING PROTEIN"/>
    <property type="match status" value="1"/>
</dbReference>
<dbReference type="PANTHER" id="PTHR45713:SF6">
    <property type="entry name" value="F5_8 TYPE C DOMAIN-CONTAINING PROTEIN"/>
    <property type="match status" value="1"/>
</dbReference>
<dbReference type="EMBL" id="CAJVCE010000017">
    <property type="protein sequence ID" value="CAG7652202.1"/>
    <property type="molecule type" value="Genomic_DNA"/>
</dbReference>
<comment type="caution">
    <text evidence="4">The sequence shown here is derived from an EMBL/GenBank/DDBJ whole genome shotgun (WGS) entry which is preliminary data.</text>
</comment>
<dbReference type="InterPro" id="IPR051941">
    <property type="entry name" value="BG_Antigen-Binding_Lectin"/>
</dbReference>